<dbReference type="OrthoDB" id="8586159at2"/>
<dbReference type="EMBL" id="CP015118">
    <property type="protein sequence ID" value="ARN20884.1"/>
    <property type="molecule type" value="Genomic_DNA"/>
</dbReference>
<accession>A0A1W6L9K6</accession>
<organism evidence="1 2">
    <name type="scientific">Piscinibacter gummiphilus</name>
    <dbReference type="NCBI Taxonomy" id="946333"/>
    <lineage>
        <taxon>Bacteria</taxon>
        <taxon>Pseudomonadati</taxon>
        <taxon>Pseudomonadota</taxon>
        <taxon>Betaproteobacteria</taxon>
        <taxon>Burkholderiales</taxon>
        <taxon>Sphaerotilaceae</taxon>
        <taxon>Piscinibacter</taxon>
    </lineage>
</organism>
<dbReference type="GO" id="GO:0006629">
    <property type="term" value="P:lipid metabolic process"/>
    <property type="evidence" value="ECO:0007669"/>
    <property type="project" value="InterPro"/>
</dbReference>
<dbReference type="STRING" id="946333.A4W93_13800"/>
<dbReference type="Pfam" id="PF01734">
    <property type="entry name" value="Patatin"/>
    <property type="match status" value="1"/>
</dbReference>
<evidence type="ECO:0000313" key="1">
    <source>
        <dbReference type="EMBL" id="ARN20884.1"/>
    </source>
</evidence>
<name>A0A1W6L9K6_9BURK</name>
<protein>
    <submittedName>
        <fullName evidence="1">Phospholipase</fullName>
    </submittedName>
</protein>
<dbReference type="KEGG" id="rgu:A4W93_13800"/>
<proteinExistence type="predicted"/>
<sequence length="359" mass="39541">MKALQVHAGPRALAHLREHGLRPGDVRAIPGAAGGPKGLVLNPLDQFIFGEWLAATDHPVHLLGASIGAWRMASACLPDPAKALARMGHDYIVQEYPHEPGRKPTARQVSEAFGEKLGEHFGGREAEVLAHPRFRLHVFTSRGRHLLKREGRALSKVTTPLAYAGAFATNVLSRRAMGAWLERVVFSDARDPLPVRLQDYRTHTTPLDATNLRLAVLASCSIPFWLDAVHDIPGAPRGAYWDGGITDYHLHLDYASMADGLTLYPHFQKSVIPGWLDKALRHRHRASPLLSNVVVVSPNPEWIRTLPNGKLPDRNDFVHYGEDLAGRTAAWTKAVAESQRLRDEFAELAQGAPVLAEPL</sequence>
<dbReference type="Proteomes" id="UP000193427">
    <property type="component" value="Chromosome"/>
</dbReference>
<gene>
    <name evidence="1" type="ORF">A4W93_13800</name>
</gene>
<dbReference type="InterPro" id="IPR002641">
    <property type="entry name" value="PNPLA_dom"/>
</dbReference>
<dbReference type="SUPFAM" id="SSF52151">
    <property type="entry name" value="FabD/lysophospholipase-like"/>
    <property type="match status" value="1"/>
</dbReference>
<reference evidence="1 2" key="1">
    <citation type="submission" date="2016-04" db="EMBL/GenBank/DDBJ databases">
        <title>Complete genome sequence of natural rubber-degrading, novel Gram-negative bacterium, Rhizobacter gummiphilus strain NS21.</title>
        <authorList>
            <person name="Tabata M."/>
            <person name="Kasai D."/>
            <person name="Fukuda M."/>
        </authorList>
    </citation>
    <scope>NUCLEOTIDE SEQUENCE [LARGE SCALE GENOMIC DNA]</scope>
    <source>
        <strain evidence="1 2">NS21</strain>
    </source>
</reference>
<dbReference type="AlphaFoldDB" id="A0A1W6L9K6"/>
<keyword evidence="2" id="KW-1185">Reference proteome</keyword>
<dbReference type="RefSeq" id="WP_085751163.1">
    <property type="nucleotide sequence ID" value="NZ_BSPR01000007.1"/>
</dbReference>
<dbReference type="InterPro" id="IPR016035">
    <property type="entry name" value="Acyl_Trfase/lysoPLipase"/>
</dbReference>
<evidence type="ECO:0000313" key="2">
    <source>
        <dbReference type="Proteomes" id="UP000193427"/>
    </source>
</evidence>